<gene>
    <name evidence="1" type="ORF">GR212_25210</name>
</gene>
<comment type="caution">
    <text evidence="1">The sequence shown here is derived from an EMBL/GenBank/DDBJ whole genome shotgun (WGS) entry which is preliminary data.</text>
</comment>
<dbReference type="RefSeq" id="WP_163990674.1">
    <property type="nucleotide sequence ID" value="NZ_WUEY01000014.1"/>
</dbReference>
<sequence length="85" mass="9230">MSSNIYPPCVSRNLVQTGSFGYRENTTLRLAVDTAIPAGARINPSMVNFTVFPDFGMNAEGKSARLLKRHPCPRDDVAAKNSTSV</sequence>
<name>A0A6L9UA17_9HYPH</name>
<dbReference type="EMBL" id="WUEY01000014">
    <property type="protein sequence ID" value="NEI72865.1"/>
    <property type="molecule type" value="Genomic_DNA"/>
</dbReference>
<dbReference type="AlphaFoldDB" id="A0A6L9UA17"/>
<dbReference type="Proteomes" id="UP000483035">
    <property type="component" value="Unassembled WGS sequence"/>
</dbReference>
<accession>A0A6L9UA17</accession>
<proteinExistence type="predicted"/>
<reference evidence="1 2" key="1">
    <citation type="submission" date="2019-12" db="EMBL/GenBank/DDBJ databases">
        <title>Rhizobium genotypes associated with high levels of biological nitrogen fixation by grain legumes in a temperate-maritime cropping system.</title>
        <authorList>
            <person name="Maluk M."/>
            <person name="Francesc Ferrando Molina F."/>
            <person name="Lopez Del Egido L."/>
            <person name="Lafos M."/>
            <person name="Langarica-Fuentes A."/>
            <person name="Gebre Yohannes G."/>
            <person name="Young M.W."/>
            <person name="Martin P."/>
            <person name="Gantlett R."/>
            <person name="Kenicer G."/>
            <person name="Hawes C."/>
            <person name="Begg G.S."/>
            <person name="Quilliam R.S."/>
            <person name="Squire G.R."/>
            <person name="Poole P.S."/>
            <person name="Young P.W."/>
            <person name="Iannetta P.M."/>
            <person name="James E.K."/>
        </authorList>
    </citation>
    <scope>NUCLEOTIDE SEQUENCE [LARGE SCALE GENOMIC DNA]</scope>
    <source>
        <strain evidence="1 2">JHI1118</strain>
    </source>
</reference>
<evidence type="ECO:0000313" key="1">
    <source>
        <dbReference type="EMBL" id="NEI72865.1"/>
    </source>
</evidence>
<evidence type="ECO:0000313" key="2">
    <source>
        <dbReference type="Proteomes" id="UP000483035"/>
    </source>
</evidence>
<protein>
    <submittedName>
        <fullName evidence="1">Uncharacterized protein</fullName>
    </submittedName>
</protein>
<organism evidence="1 2">
    <name type="scientific">Rhizobium lusitanum</name>
    <dbReference type="NCBI Taxonomy" id="293958"/>
    <lineage>
        <taxon>Bacteria</taxon>
        <taxon>Pseudomonadati</taxon>
        <taxon>Pseudomonadota</taxon>
        <taxon>Alphaproteobacteria</taxon>
        <taxon>Hyphomicrobiales</taxon>
        <taxon>Rhizobiaceae</taxon>
        <taxon>Rhizobium/Agrobacterium group</taxon>
        <taxon>Rhizobium</taxon>
    </lineage>
</organism>